<dbReference type="GeneTree" id="ENSGT00800000124150"/>
<dbReference type="Pfam" id="PF15392">
    <property type="entry name" value="Joubert"/>
    <property type="match status" value="2"/>
</dbReference>
<evidence type="ECO:0000313" key="3">
    <source>
        <dbReference type="Proteomes" id="UP000265120"/>
    </source>
</evidence>
<dbReference type="InterPro" id="IPR028236">
    <property type="entry name" value="CPLANE1"/>
</dbReference>
<evidence type="ECO:0008006" key="4">
    <source>
        <dbReference type="Google" id="ProtNLM"/>
    </source>
</evidence>
<sequence>MELQLEVVLSSSIKRKKPWPRFCWLGQEKESVFLLDDKRISEINMVSGRTKKRTPKLHPLLNNVLTMASSHCTWLCGVLVAGELFLWNKDRDLLKTVGAVPEVVDVIASSQGLFAVVSGDATRLLLVASTGQVFLWECVDVRDLTGLRDGTVKGCWARIEPAEGTILPSLHDKEASRHTVFVKTEALGDVCLLALVFVSGQKLILSCLRLKQFVFHSSVGYSAQWATKTFPLSDLNPPCRPVKSRGALVPAFSPDGQLLAIILNQKQPKATQVLYVSTQNFVSVSSSLGGCGVKAKEVPSKYIRSYWVSSVSWSTNSLFLACVLKRGSLLMLARLGRLITLTSSGCSVDFGPAQFLPLHPLVTYRPPFSAGKVDASLSSSSLSVRDVMRQRYSVTWHPRLLYLIVSDGYMATVMRVLHRPSPVTLLKMLSWLDSVSCLNLESSLEALNSTSRPSNSTISAGTDVCTLPLFLQDLGASGGTTGLLEKVQVSHDFSLSVTGRLFICLHQGFGMFHISCVFCAVSQSFLEDDSDFDGPPAGSHVEEGGRLEFASMFDTLHAQDTNTGKIHPFHRDVGKIQSRLLTVWAVSVSLGGAVENRAALVKHTLLCLVRVAALVHLIPSYMVSAGRAAKVAAKVAASSHVLRQVRALLSFLPWDKTRRDGPCCLGLVVEFTDRLVTLLLTPYNESYRSGQYQPSAQSLSRTLQVLQLVSCELDKAYGLQQRHVWSSEDQRPLCQPSDVHHIPLLQEEKEKEVVSLFCGRRVFQETRACLALLYSFLSQYRLREAQELGDHMAALLLHRCGHVKDNVHMADSSPCSWLPSDLHCEAACAVVQSLGRFMASYFSNQALHILPPHHVAVLPPLHLPHAPTIGRLVPLHQQEVASAVRRHHLSEVWTVDYALDLLLLGGLLPEAVWLASHLGDWKTAVSLSLAFSSCSRSHLDFSKSVKRKSFFFFYLHMFQAQLRRLLGNKLDARDQRDEDDEKSLSDPLDGLDWDLLLVCVQEILKASVMAAVDVITSPLSSLLDTAKDLSCCLPLLVPSGLYLPSPPLYCPQPSPNTQDPVGTPGHLAEVAARHKVSGVLQKLLLLLRSARCCRPAAQWYITHLRRARHVLFKVRYLGAAEEEEPFHEGLMKFVARHGFFRWRPNKDSRLDPDVVRTIICFRELCALCWMLHVRDQLSLTCRKYQAARQNPGDSEVTSCCAEALRWACRFLPFARFLDAEEILQDVLLSLVAELPPVSLVAETLVRCFPEEGESVRVSLREKYNSLTQRLRHSTVLGANGENESMMVLVQDEYRQRRKHLGRLRRHLAPPQLHLWEKEDEEEERRGGERGSAAMLGQLSLGTSLSTSTLNDCGFPPVCSDAENTSEGVSPDHEKNNRNIKHKQQPDGMQSSAQKDGHRPDTEENKETSLPAVGSWEFELEDEEYLNFLELFLSYELEKDGADGADGASELPLLKSFSSKLKERELHSLTFDVLTTVHRRQRDVQLTGRRQWSSHPPVFRAGHCYRPVTSAEPSTPSIWNKTQNPRISRSLSLSSVPGQKNSRQEGLFGLRRQNSLSSVQNTSAGHVSFDTSAFPISRHPEGLGLGSSTSPEAVVELQQCLDPRLEAEFPALGRLLEWMVRWADRRVLLGQHGNKGKGGGGGGGGGPENEGIVIRVKASAPAILTALSLLQWRYSVVPGGGSHAHVPSVLLTEVDRKLDQESSVDTGYPGSTHTPVTAPERHLQQLKLSSLIFSSDQLFLQNINYMNMMEVLGASFANLQLAQQNSLTQSNIVPSFHGPNINVVPRPNTSHVQPTQTFTAQSQITRHEPPTSTAAADHHQVLDTLYMYIIHKMIFFFRLHQSQRNNRSQKNVRTEDERRELRIWMRRKQRERLAVYQKHRESLREREKKPFCPSGKAVSYDRIYRTPASDKRVLKSNLGQTLTMEHGRRTEPHRPGTKQICGRIKNTEQLFMFCFCFFLPVTSSPKTHVLTTRQSQERHDSYQMRSGGRGVQRTEYGDEVKRLEPISEVNSLVDQEEPEFNLVRTIYLYCSIVSVREKCSFRHHFSEHVQDGAPHIGGSGMDWLENLSQNTGSTLSKIDWAAVERMVAAVED</sequence>
<dbReference type="SUPFAM" id="SSF69322">
    <property type="entry name" value="Tricorn protease domain 2"/>
    <property type="match status" value="1"/>
</dbReference>
<dbReference type="GO" id="GO:0035869">
    <property type="term" value="C:ciliary transition zone"/>
    <property type="evidence" value="ECO:0007669"/>
    <property type="project" value="TreeGrafter"/>
</dbReference>
<reference evidence="2" key="3">
    <citation type="submission" date="2025-09" db="UniProtKB">
        <authorList>
            <consortium name="Ensembl"/>
        </authorList>
    </citation>
    <scope>IDENTIFICATION</scope>
</reference>
<feature type="region of interest" description="Disordered" evidence="1">
    <location>
        <begin position="1970"/>
        <end position="1989"/>
    </location>
</feature>
<dbReference type="Proteomes" id="UP000265120">
    <property type="component" value="Chromosome 14"/>
</dbReference>
<dbReference type="OMA" id="EMMSAVI"/>
<accession>A0A3P8WCJ0</accession>
<organism evidence="2 3">
    <name type="scientific">Cynoglossus semilaevis</name>
    <name type="common">Tongue sole</name>
    <dbReference type="NCBI Taxonomy" id="244447"/>
    <lineage>
        <taxon>Eukaryota</taxon>
        <taxon>Metazoa</taxon>
        <taxon>Chordata</taxon>
        <taxon>Craniata</taxon>
        <taxon>Vertebrata</taxon>
        <taxon>Euteleostomi</taxon>
        <taxon>Actinopterygii</taxon>
        <taxon>Neopterygii</taxon>
        <taxon>Teleostei</taxon>
        <taxon>Neoteleostei</taxon>
        <taxon>Acanthomorphata</taxon>
        <taxon>Carangaria</taxon>
        <taxon>Pleuronectiformes</taxon>
        <taxon>Pleuronectoidei</taxon>
        <taxon>Cynoglossidae</taxon>
        <taxon>Cynoglossinae</taxon>
        <taxon>Cynoglossus</taxon>
    </lineage>
</organism>
<feature type="compositionally biased region" description="Basic and acidic residues" evidence="1">
    <location>
        <begin position="1394"/>
        <end position="1406"/>
    </location>
</feature>
<evidence type="ECO:0000256" key="1">
    <source>
        <dbReference type="SAM" id="MobiDB-lite"/>
    </source>
</evidence>
<dbReference type="InParanoid" id="A0A3P8WCJ0"/>
<dbReference type="GO" id="GO:0060271">
    <property type="term" value="P:cilium assembly"/>
    <property type="evidence" value="ECO:0007669"/>
    <property type="project" value="TreeGrafter"/>
</dbReference>
<reference evidence="2 3" key="1">
    <citation type="journal article" date="2014" name="Nat. Genet.">
        <title>Whole-genome sequence of a flatfish provides insights into ZW sex chromosome evolution and adaptation to a benthic lifestyle.</title>
        <authorList>
            <person name="Chen S."/>
            <person name="Zhang G."/>
            <person name="Shao C."/>
            <person name="Huang Q."/>
            <person name="Liu G."/>
            <person name="Zhang P."/>
            <person name="Song W."/>
            <person name="An N."/>
            <person name="Chalopin D."/>
            <person name="Volff J.N."/>
            <person name="Hong Y."/>
            <person name="Li Q."/>
            <person name="Sha Z."/>
            <person name="Zhou H."/>
            <person name="Xie M."/>
            <person name="Yu Q."/>
            <person name="Liu Y."/>
            <person name="Xiang H."/>
            <person name="Wang N."/>
            <person name="Wu K."/>
            <person name="Yang C."/>
            <person name="Zhou Q."/>
            <person name="Liao X."/>
            <person name="Yang L."/>
            <person name="Hu Q."/>
            <person name="Zhang J."/>
            <person name="Meng L."/>
            <person name="Jin L."/>
            <person name="Tian Y."/>
            <person name="Lian J."/>
            <person name="Yang J."/>
            <person name="Miao G."/>
            <person name="Liu S."/>
            <person name="Liang Z."/>
            <person name="Yan F."/>
            <person name="Li Y."/>
            <person name="Sun B."/>
            <person name="Zhang H."/>
            <person name="Zhang J."/>
            <person name="Zhu Y."/>
            <person name="Du M."/>
            <person name="Zhao Y."/>
            <person name="Schartl M."/>
            <person name="Tang Q."/>
            <person name="Wang J."/>
        </authorList>
    </citation>
    <scope>NUCLEOTIDE SEQUENCE</scope>
</reference>
<reference evidence="2" key="2">
    <citation type="submission" date="2025-08" db="UniProtKB">
        <authorList>
            <consortium name="Ensembl"/>
        </authorList>
    </citation>
    <scope>IDENTIFICATION</scope>
</reference>
<dbReference type="Ensembl" id="ENSCSET00000024714.1">
    <property type="protein sequence ID" value="ENSCSEP00000024384.1"/>
    <property type="gene ID" value="ENSCSEG00000015557.1"/>
</dbReference>
<dbReference type="PANTHER" id="PTHR14492:SF4">
    <property type="entry name" value="CILIOGENESIS AND PLANAR POLARITY EFFECTOR 1"/>
    <property type="match status" value="1"/>
</dbReference>
<feature type="region of interest" description="Disordered" evidence="1">
    <location>
        <begin position="1361"/>
        <end position="1413"/>
    </location>
</feature>
<evidence type="ECO:0000313" key="2">
    <source>
        <dbReference type="Ensembl" id="ENSCSEP00000024384.1"/>
    </source>
</evidence>
<proteinExistence type="predicted"/>
<keyword evidence="3" id="KW-1185">Reference proteome</keyword>
<protein>
    <recommendedName>
        <fullName evidence="4">Ciliogenesis and planar polarity effector 1</fullName>
    </recommendedName>
</protein>
<dbReference type="PANTHER" id="PTHR14492">
    <property type="entry name" value="JBTS17"/>
    <property type="match status" value="1"/>
</dbReference>
<name>A0A3P8WCJ0_CYNSE</name>